<dbReference type="GO" id="GO:0004853">
    <property type="term" value="F:uroporphyrinogen decarboxylase activity"/>
    <property type="evidence" value="ECO:0007669"/>
    <property type="project" value="UniProtKB-EC"/>
</dbReference>
<comment type="subunit">
    <text evidence="5">Homodimer.</text>
</comment>
<dbReference type="AlphaFoldDB" id="A0AAV8RV00"/>
<dbReference type="InterPro" id="IPR000257">
    <property type="entry name" value="Uroporphyrinogen_deCOase"/>
</dbReference>
<dbReference type="Pfam" id="PF01208">
    <property type="entry name" value="URO-D"/>
    <property type="match status" value="1"/>
</dbReference>
<dbReference type="EMBL" id="JAQQAF010000001">
    <property type="protein sequence ID" value="KAJ8510220.1"/>
    <property type="molecule type" value="Genomic_DNA"/>
</dbReference>
<evidence type="ECO:0000256" key="2">
    <source>
        <dbReference type="ARBA" id="ARBA00004229"/>
    </source>
</evidence>
<evidence type="ECO:0000259" key="14">
    <source>
        <dbReference type="PROSITE" id="PS00906"/>
    </source>
</evidence>
<keyword evidence="10 12" id="KW-0627">Porphyrin biosynthesis</keyword>
<dbReference type="EC" id="4.1.1.37" evidence="6 12"/>
<evidence type="ECO:0000256" key="3">
    <source>
        <dbReference type="ARBA" id="ARBA00004804"/>
    </source>
</evidence>
<evidence type="ECO:0000256" key="13">
    <source>
        <dbReference type="RuleBase" id="RU004169"/>
    </source>
</evidence>
<evidence type="ECO:0000256" key="1">
    <source>
        <dbReference type="ARBA" id="ARBA00002448"/>
    </source>
</evidence>
<dbReference type="InterPro" id="IPR038071">
    <property type="entry name" value="UROD/MetE-like_sf"/>
</dbReference>
<evidence type="ECO:0000259" key="15">
    <source>
        <dbReference type="PROSITE" id="PS00907"/>
    </source>
</evidence>
<organism evidence="16 17">
    <name type="scientific">Ensete ventricosum</name>
    <name type="common">Abyssinian banana</name>
    <name type="synonym">Musa ensete</name>
    <dbReference type="NCBI Taxonomy" id="4639"/>
    <lineage>
        <taxon>Eukaryota</taxon>
        <taxon>Viridiplantae</taxon>
        <taxon>Streptophyta</taxon>
        <taxon>Embryophyta</taxon>
        <taxon>Tracheophyta</taxon>
        <taxon>Spermatophyta</taxon>
        <taxon>Magnoliopsida</taxon>
        <taxon>Liliopsida</taxon>
        <taxon>Zingiberales</taxon>
        <taxon>Musaceae</taxon>
        <taxon>Ensete</taxon>
    </lineage>
</organism>
<evidence type="ECO:0000256" key="9">
    <source>
        <dbReference type="ARBA" id="ARBA00023239"/>
    </source>
</evidence>
<dbReference type="GO" id="GO:0015995">
    <property type="term" value="P:chlorophyll biosynthetic process"/>
    <property type="evidence" value="ECO:0007669"/>
    <property type="project" value="UniProtKB-KW"/>
</dbReference>
<evidence type="ECO:0000256" key="5">
    <source>
        <dbReference type="ARBA" id="ARBA00011738"/>
    </source>
</evidence>
<dbReference type="PROSITE" id="PS00907">
    <property type="entry name" value="UROD_2"/>
    <property type="match status" value="1"/>
</dbReference>
<sequence>MYSSSIPIRSDFLIAPASPDSYLRLGLLPNGKTRSIRLLSRRQRSPRASLCSDPLLVQAARGNAISRPPAWMMRQAGRYMDAYKKLAKKYPSFRERSETVDLIVEISLQPWKAFQPDGVIIFSDILTPLPAFGVPFDIEEVKGPIIHSPICDEEALKCLHPIDLEKLQFVGESLSILRGEVGEKAAVLGFVGAPWTIATYVVEGGSTRTYTTIKRMCHTAPHVLKALLSHLTKAISDYVIFQVKSGAQCIQIFDSWGGQLPPNIWEQWSKPYIEQIVSLVRKECPQIPLVLYINGNGGLLERMTGIGVDVIGLDWTVDMADGRRRLGCNVNVQGNVDPAYLFSPLPVLTDEIHRVVRCAGRRGHILNLGHGVLMNTPEEAVAHFFDVVRGLSYDTLFEDGVTAKELEPLQL</sequence>
<dbReference type="PANTHER" id="PTHR21091">
    <property type="entry name" value="METHYLTETRAHYDROFOLATE:HOMOCYSTEINE METHYLTRANSFERASE RELATED"/>
    <property type="match status" value="1"/>
</dbReference>
<keyword evidence="17" id="KW-1185">Reference proteome</keyword>
<keyword evidence="7 12" id="KW-0210">Decarboxylase</keyword>
<evidence type="ECO:0000313" key="17">
    <source>
        <dbReference type="Proteomes" id="UP001222027"/>
    </source>
</evidence>
<dbReference type="SUPFAM" id="SSF51726">
    <property type="entry name" value="UROD/MetE-like"/>
    <property type="match status" value="1"/>
</dbReference>
<keyword evidence="9 12" id="KW-0456">Lyase</keyword>
<dbReference type="FunFam" id="3.20.20.210:FF:000006">
    <property type="entry name" value="Uroporphyrinogen decarboxylase"/>
    <property type="match status" value="1"/>
</dbReference>
<evidence type="ECO:0000256" key="11">
    <source>
        <dbReference type="ARBA" id="ARBA00048033"/>
    </source>
</evidence>
<dbReference type="PROSITE" id="PS00906">
    <property type="entry name" value="UROD_1"/>
    <property type="match status" value="1"/>
</dbReference>
<dbReference type="HAMAP" id="MF_00218">
    <property type="entry name" value="URO_D"/>
    <property type="match status" value="1"/>
</dbReference>
<comment type="pathway">
    <text evidence="3 12">Porphyrin-containing compound metabolism; protoporphyrin-IX biosynthesis; coproporphyrinogen-III from 5-aminolevulinate: step 4/4.</text>
</comment>
<dbReference type="PANTHER" id="PTHR21091:SF167">
    <property type="entry name" value="UROPORPHYRINOGEN DECARBOXYLASE 1, CHLOROPLASTIC"/>
    <property type="match status" value="1"/>
</dbReference>
<evidence type="ECO:0000256" key="4">
    <source>
        <dbReference type="ARBA" id="ARBA00009935"/>
    </source>
</evidence>
<dbReference type="Proteomes" id="UP001222027">
    <property type="component" value="Unassembled WGS sequence"/>
</dbReference>
<name>A0AAV8RV00_ENSVE</name>
<comment type="caution">
    <text evidence="16">The sequence shown here is derived from an EMBL/GenBank/DDBJ whole genome shotgun (WGS) entry which is preliminary data.</text>
</comment>
<evidence type="ECO:0000256" key="10">
    <source>
        <dbReference type="ARBA" id="ARBA00023244"/>
    </source>
</evidence>
<accession>A0AAV8RV00</accession>
<dbReference type="NCBIfam" id="TIGR01464">
    <property type="entry name" value="hemE"/>
    <property type="match status" value="1"/>
</dbReference>
<comment type="function">
    <text evidence="1">Catalyzes the decarboxylation of four acetate groups of uroporphyrinogen-III to yield coproporphyrinogen-III.</text>
</comment>
<comment type="similarity">
    <text evidence="4 13">Belongs to the uroporphyrinogen decarboxylase family.</text>
</comment>
<comment type="subcellular location">
    <subcellularLocation>
        <location evidence="2">Plastid</location>
        <location evidence="2">Chloroplast</location>
    </subcellularLocation>
</comment>
<proteinExistence type="inferred from homology"/>
<dbReference type="InterPro" id="IPR006361">
    <property type="entry name" value="Uroporphyrinogen_deCO2ase_HemE"/>
</dbReference>
<evidence type="ECO:0000256" key="7">
    <source>
        <dbReference type="ARBA" id="ARBA00022793"/>
    </source>
</evidence>
<feature type="domain" description="Uroporphyrinogen decarboxylase (URO-D)" evidence="14">
    <location>
        <begin position="69"/>
        <end position="78"/>
    </location>
</feature>
<evidence type="ECO:0000256" key="12">
    <source>
        <dbReference type="RuleBase" id="RU000554"/>
    </source>
</evidence>
<dbReference type="Gene3D" id="3.20.20.210">
    <property type="match status" value="1"/>
</dbReference>
<evidence type="ECO:0000256" key="8">
    <source>
        <dbReference type="ARBA" id="ARBA00023171"/>
    </source>
</evidence>
<protein>
    <recommendedName>
        <fullName evidence="6 12">Uroporphyrinogen decarboxylase</fullName>
        <ecNumber evidence="6 12">4.1.1.37</ecNumber>
    </recommendedName>
</protein>
<reference evidence="16 17" key="1">
    <citation type="submission" date="2022-12" db="EMBL/GenBank/DDBJ databases">
        <title>Chromosome-scale assembly of the Ensete ventricosum genome.</title>
        <authorList>
            <person name="Dussert Y."/>
            <person name="Stocks J."/>
            <person name="Wendawek A."/>
            <person name="Woldeyes F."/>
            <person name="Nichols R.A."/>
            <person name="Borrell J.S."/>
        </authorList>
    </citation>
    <scope>NUCLEOTIDE SEQUENCE [LARGE SCALE GENOMIC DNA]</scope>
    <source>
        <strain evidence="17">cv. Maze</strain>
        <tissue evidence="16">Seeds</tissue>
    </source>
</reference>
<gene>
    <name evidence="16" type="ORF">OPV22_000654</name>
</gene>
<dbReference type="CDD" id="cd00717">
    <property type="entry name" value="URO-D"/>
    <property type="match status" value="1"/>
</dbReference>
<evidence type="ECO:0000313" key="16">
    <source>
        <dbReference type="EMBL" id="KAJ8510220.1"/>
    </source>
</evidence>
<keyword evidence="8" id="KW-0149">Chlorophyll biosynthesis</keyword>
<comment type="catalytic activity">
    <reaction evidence="11 12">
        <text>uroporphyrinogen III + 4 H(+) = coproporphyrinogen III + 4 CO2</text>
        <dbReference type="Rhea" id="RHEA:19865"/>
        <dbReference type="ChEBI" id="CHEBI:15378"/>
        <dbReference type="ChEBI" id="CHEBI:16526"/>
        <dbReference type="ChEBI" id="CHEBI:57308"/>
        <dbReference type="ChEBI" id="CHEBI:57309"/>
        <dbReference type="EC" id="4.1.1.37"/>
    </reaction>
</comment>
<feature type="domain" description="Uroporphyrinogen decarboxylase (URO-D)" evidence="15">
    <location>
        <begin position="188"/>
        <end position="204"/>
    </location>
</feature>
<dbReference type="GO" id="GO:0009507">
    <property type="term" value="C:chloroplast"/>
    <property type="evidence" value="ECO:0007669"/>
    <property type="project" value="UniProtKB-SubCell"/>
</dbReference>
<evidence type="ECO:0000256" key="6">
    <source>
        <dbReference type="ARBA" id="ARBA00012288"/>
    </source>
</evidence>